<dbReference type="EMBL" id="JBHRXX010000009">
    <property type="protein sequence ID" value="MFC3685889.1"/>
    <property type="molecule type" value="Genomic_DNA"/>
</dbReference>
<evidence type="ECO:0000313" key="3">
    <source>
        <dbReference type="EMBL" id="MFC3685889.1"/>
    </source>
</evidence>
<dbReference type="InterPro" id="IPR008258">
    <property type="entry name" value="Transglycosylase_SLT_dom_1"/>
</dbReference>
<protein>
    <submittedName>
        <fullName evidence="3">Lytic transglycosylase domain-containing protein</fullName>
    </submittedName>
</protein>
<comment type="caution">
    <text evidence="3">The sequence shown here is derived from an EMBL/GenBank/DDBJ whole genome shotgun (WGS) entry which is preliminary data.</text>
</comment>
<organism evidence="3 4">
    <name type="scientific">Hydrogenophaga luteola</name>
    <dbReference type="NCBI Taxonomy" id="1591122"/>
    <lineage>
        <taxon>Bacteria</taxon>
        <taxon>Pseudomonadati</taxon>
        <taxon>Pseudomonadota</taxon>
        <taxon>Betaproteobacteria</taxon>
        <taxon>Burkholderiales</taxon>
        <taxon>Comamonadaceae</taxon>
        <taxon>Hydrogenophaga</taxon>
    </lineage>
</organism>
<accession>A0ABV7W7T4</accession>
<name>A0ABV7W7T4_9BURK</name>
<evidence type="ECO:0000259" key="2">
    <source>
        <dbReference type="Pfam" id="PF01464"/>
    </source>
</evidence>
<dbReference type="SUPFAM" id="SSF53955">
    <property type="entry name" value="Lysozyme-like"/>
    <property type="match status" value="1"/>
</dbReference>
<dbReference type="CDD" id="cd16892">
    <property type="entry name" value="LT_VirB1-like"/>
    <property type="match status" value="1"/>
</dbReference>
<proteinExistence type="predicted"/>
<evidence type="ECO:0000256" key="1">
    <source>
        <dbReference type="SAM" id="MobiDB-lite"/>
    </source>
</evidence>
<feature type="compositionally biased region" description="Low complexity" evidence="1">
    <location>
        <begin position="293"/>
        <end position="306"/>
    </location>
</feature>
<feature type="domain" description="Transglycosylase SLT" evidence="2">
    <location>
        <begin position="9"/>
        <end position="125"/>
    </location>
</feature>
<dbReference type="Proteomes" id="UP001595729">
    <property type="component" value="Unassembled WGS sequence"/>
</dbReference>
<dbReference type="Pfam" id="PF01464">
    <property type="entry name" value="SLT"/>
    <property type="match status" value="1"/>
</dbReference>
<dbReference type="Gene3D" id="1.10.530.10">
    <property type="match status" value="1"/>
</dbReference>
<reference evidence="4" key="1">
    <citation type="journal article" date="2019" name="Int. J. Syst. Evol. Microbiol.">
        <title>The Global Catalogue of Microorganisms (GCM) 10K type strain sequencing project: providing services to taxonomists for standard genome sequencing and annotation.</title>
        <authorList>
            <consortium name="The Broad Institute Genomics Platform"/>
            <consortium name="The Broad Institute Genome Sequencing Center for Infectious Disease"/>
            <person name="Wu L."/>
            <person name="Ma J."/>
        </authorList>
    </citation>
    <scope>NUCLEOTIDE SEQUENCE [LARGE SCALE GENOMIC DNA]</scope>
    <source>
        <strain evidence="4">KCTC 42501</strain>
    </source>
</reference>
<gene>
    <name evidence="3" type="ORF">ACFOPI_19995</name>
</gene>
<dbReference type="InterPro" id="IPR023346">
    <property type="entry name" value="Lysozyme-like_dom_sf"/>
</dbReference>
<feature type="region of interest" description="Disordered" evidence="1">
    <location>
        <begin position="236"/>
        <end position="323"/>
    </location>
</feature>
<dbReference type="RefSeq" id="WP_382177845.1">
    <property type="nucleotide sequence ID" value="NZ_JBHRXX010000009.1"/>
</dbReference>
<keyword evidence="4" id="KW-1185">Reference proteome</keyword>
<sequence length="323" mass="34529">MLDCPDLAVPREVMQHVVHVESSRNPFAIGVVGGYLARQPRNLEEALATVRQLKEEGYNFSVGISQVNRYNLAKYGLKTYEQAFEVCPNLQAGSRILRECYDRAQDWGKAFSCYYSGNFATGFRHGYVQKVFASMRRASTDSASASPIRIIPNGAGVRKSLRQDDVPIARQEASRDMGGSGMSTAENRLAVPVPGPGAVIPQVAVDQIDSNKVAIGHIPTQLVGVNGDPYQTKQLPARQPLPTVSGTALPLPDPLLTPESSRDTTPAMPSRVGLSRITSPRKGGPIVHGESQGSVASPAASPSHPSGGVGKVFGDSSDQSFVF</sequence>
<evidence type="ECO:0000313" key="4">
    <source>
        <dbReference type="Proteomes" id="UP001595729"/>
    </source>
</evidence>